<dbReference type="Proteomes" id="UP001177003">
    <property type="component" value="Chromosome 2"/>
</dbReference>
<gene>
    <name evidence="2" type="ORF">LSALG_LOCUS10677</name>
</gene>
<feature type="compositionally biased region" description="Low complexity" evidence="1">
    <location>
        <begin position="36"/>
        <end position="45"/>
    </location>
</feature>
<name>A0AA35Y9R5_LACSI</name>
<feature type="compositionally biased region" description="Basic and acidic residues" evidence="1">
    <location>
        <begin position="1"/>
        <end position="19"/>
    </location>
</feature>
<dbReference type="PANTHER" id="PTHR35549:SF1">
    <property type="entry name" value="OS04G0584500 PROTEIN"/>
    <property type="match status" value="1"/>
</dbReference>
<evidence type="ECO:0000313" key="3">
    <source>
        <dbReference type="Proteomes" id="UP001177003"/>
    </source>
</evidence>
<evidence type="ECO:0000313" key="2">
    <source>
        <dbReference type="EMBL" id="CAI9270360.1"/>
    </source>
</evidence>
<keyword evidence="3" id="KW-1185">Reference proteome</keyword>
<organism evidence="2 3">
    <name type="scientific">Lactuca saligna</name>
    <name type="common">Willowleaf lettuce</name>
    <dbReference type="NCBI Taxonomy" id="75948"/>
    <lineage>
        <taxon>Eukaryota</taxon>
        <taxon>Viridiplantae</taxon>
        <taxon>Streptophyta</taxon>
        <taxon>Embryophyta</taxon>
        <taxon>Tracheophyta</taxon>
        <taxon>Spermatophyta</taxon>
        <taxon>Magnoliopsida</taxon>
        <taxon>eudicotyledons</taxon>
        <taxon>Gunneridae</taxon>
        <taxon>Pentapetalae</taxon>
        <taxon>asterids</taxon>
        <taxon>campanulids</taxon>
        <taxon>Asterales</taxon>
        <taxon>Asteraceae</taxon>
        <taxon>Cichorioideae</taxon>
        <taxon>Cichorieae</taxon>
        <taxon>Lactucinae</taxon>
        <taxon>Lactuca</taxon>
    </lineage>
</organism>
<dbReference type="EMBL" id="OX465078">
    <property type="protein sequence ID" value="CAI9270360.1"/>
    <property type="molecule type" value="Genomic_DNA"/>
</dbReference>
<reference evidence="2" key="1">
    <citation type="submission" date="2023-04" db="EMBL/GenBank/DDBJ databases">
        <authorList>
            <person name="Vijverberg K."/>
            <person name="Xiong W."/>
            <person name="Schranz E."/>
        </authorList>
    </citation>
    <scope>NUCLEOTIDE SEQUENCE</scope>
</reference>
<proteinExistence type="predicted"/>
<sequence>MSKKEEKYDNMDISGKDVQVDNGYVNHQKNVNQPGSSSTRSNRSTQNKDTKVRRPVDIESVPEVALDDIAIKAMISILSGYIKSFLKDQDFRTSMYHNCFAAINFSLCKGKNNRNKLEDGSVSKHTGDSIYIRQHKKRTKATLKRPPTGVELYARLHTKRSTQEYITPKAAKEAYERAMVAKFGDDTSCHPLLDNETWCDVSGGVKKGRIYGFGSVSDPTSFLEGTSSTITSQEVVYERVRNEMRGEMDAKAAEMEAKHQQMHVCSLEKYDRKLKIRGMRTEDDWMDMK</sequence>
<accession>A0AA35Y9R5</accession>
<feature type="compositionally biased region" description="Basic and acidic residues" evidence="1">
    <location>
        <begin position="46"/>
        <end position="56"/>
    </location>
</feature>
<protein>
    <submittedName>
        <fullName evidence="2">Uncharacterized protein</fullName>
    </submittedName>
</protein>
<feature type="region of interest" description="Disordered" evidence="1">
    <location>
        <begin position="1"/>
        <end position="56"/>
    </location>
</feature>
<dbReference type="InterPro" id="IPR004252">
    <property type="entry name" value="Probable_transposase_24"/>
</dbReference>
<dbReference type="AlphaFoldDB" id="A0AA35Y9R5"/>
<feature type="compositionally biased region" description="Polar residues" evidence="1">
    <location>
        <begin position="25"/>
        <end position="35"/>
    </location>
</feature>
<dbReference type="Pfam" id="PF03004">
    <property type="entry name" value="Transposase_24"/>
    <property type="match status" value="1"/>
</dbReference>
<dbReference type="PANTHER" id="PTHR35549">
    <property type="entry name" value="OS04G0584500 PROTEIN"/>
    <property type="match status" value="1"/>
</dbReference>
<evidence type="ECO:0000256" key="1">
    <source>
        <dbReference type="SAM" id="MobiDB-lite"/>
    </source>
</evidence>